<name>A0A2T7C0W0_9POAL</name>
<keyword evidence="3" id="KW-1185">Reference proteome</keyword>
<sequence>MQFPFPLLWSTFIVLSEQPDGAMAVTASPRWAWSMLTKKAIPGSVWEPRSRRRTITTQAAGTCVNASVPCGKSNTVLFV</sequence>
<feature type="chain" id="PRO_5015475961" description="Secreted protein" evidence="1">
    <location>
        <begin position="25"/>
        <end position="79"/>
    </location>
</feature>
<protein>
    <recommendedName>
        <fullName evidence="4">Secreted protein</fullName>
    </recommendedName>
</protein>
<organism evidence="2 3">
    <name type="scientific">Panicum hallii var. hallii</name>
    <dbReference type="NCBI Taxonomy" id="1504633"/>
    <lineage>
        <taxon>Eukaryota</taxon>
        <taxon>Viridiplantae</taxon>
        <taxon>Streptophyta</taxon>
        <taxon>Embryophyta</taxon>
        <taxon>Tracheophyta</taxon>
        <taxon>Spermatophyta</taxon>
        <taxon>Magnoliopsida</taxon>
        <taxon>Liliopsida</taxon>
        <taxon>Poales</taxon>
        <taxon>Poaceae</taxon>
        <taxon>PACMAD clade</taxon>
        <taxon>Panicoideae</taxon>
        <taxon>Panicodae</taxon>
        <taxon>Paniceae</taxon>
        <taxon>Panicinae</taxon>
        <taxon>Panicum</taxon>
        <taxon>Panicum sect. Panicum</taxon>
    </lineage>
</organism>
<reference evidence="2 3" key="1">
    <citation type="submission" date="2018-04" db="EMBL/GenBank/DDBJ databases">
        <title>WGS assembly of Panicum hallii var. hallii HAL2.</title>
        <authorList>
            <person name="Lovell J."/>
            <person name="Jenkins J."/>
            <person name="Lowry D."/>
            <person name="Mamidi S."/>
            <person name="Sreedasyam A."/>
            <person name="Weng X."/>
            <person name="Barry K."/>
            <person name="Bonette J."/>
            <person name="Campitelli B."/>
            <person name="Daum C."/>
            <person name="Gordon S."/>
            <person name="Gould B."/>
            <person name="Lipzen A."/>
            <person name="MacQueen A."/>
            <person name="Palacio-Mejia J."/>
            <person name="Plott C."/>
            <person name="Shakirov E."/>
            <person name="Shu S."/>
            <person name="Yoshinaga Y."/>
            <person name="Zane M."/>
            <person name="Rokhsar D."/>
            <person name="Grimwood J."/>
            <person name="Schmutz J."/>
            <person name="Juenger T."/>
        </authorList>
    </citation>
    <scope>NUCLEOTIDE SEQUENCE [LARGE SCALE GENOMIC DNA]</scope>
    <source>
        <strain evidence="3">cv. HAL2</strain>
    </source>
</reference>
<accession>A0A2T7C0W0</accession>
<keyword evidence="1" id="KW-0732">Signal</keyword>
<dbReference type="AlphaFoldDB" id="A0A2T7C0W0"/>
<evidence type="ECO:0000313" key="3">
    <source>
        <dbReference type="Proteomes" id="UP000244336"/>
    </source>
</evidence>
<evidence type="ECO:0000313" key="2">
    <source>
        <dbReference type="EMBL" id="PUZ36982.1"/>
    </source>
</evidence>
<dbReference type="EMBL" id="CM009757">
    <property type="protein sequence ID" value="PUZ36982.1"/>
    <property type="molecule type" value="Genomic_DNA"/>
</dbReference>
<gene>
    <name evidence="2" type="ORF">GQ55_9G081400</name>
</gene>
<evidence type="ECO:0008006" key="4">
    <source>
        <dbReference type="Google" id="ProtNLM"/>
    </source>
</evidence>
<dbReference type="Proteomes" id="UP000244336">
    <property type="component" value="Chromosome 9"/>
</dbReference>
<proteinExistence type="predicted"/>
<dbReference type="Gramene" id="PUZ36982">
    <property type="protein sequence ID" value="PUZ36982"/>
    <property type="gene ID" value="GQ55_9G081400"/>
</dbReference>
<feature type="signal peptide" evidence="1">
    <location>
        <begin position="1"/>
        <end position="24"/>
    </location>
</feature>
<evidence type="ECO:0000256" key="1">
    <source>
        <dbReference type="SAM" id="SignalP"/>
    </source>
</evidence>